<evidence type="ECO:0000313" key="2">
    <source>
        <dbReference type="EMBL" id="KHA62023.1"/>
    </source>
</evidence>
<dbReference type="SUPFAM" id="SSF47413">
    <property type="entry name" value="lambda repressor-like DNA-binding domains"/>
    <property type="match status" value="1"/>
</dbReference>
<dbReference type="InterPro" id="IPR001387">
    <property type="entry name" value="Cro/C1-type_HTH"/>
</dbReference>
<dbReference type="Gene3D" id="1.10.260.40">
    <property type="entry name" value="lambda repressor-like DNA-binding domains"/>
    <property type="match status" value="1"/>
</dbReference>
<protein>
    <recommendedName>
        <fullName evidence="1">HTH cro/C1-type domain-containing protein</fullName>
    </recommendedName>
</protein>
<dbReference type="Pfam" id="PF13443">
    <property type="entry name" value="HTH_26"/>
    <property type="match status" value="1"/>
</dbReference>
<feature type="domain" description="HTH cro/C1-type" evidence="1">
    <location>
        <begin position="12"/>
        <end position="67"/>
    </location>
</feature>
<evidence type="ECO:0000313" key="3">
    <source>
        <dbReference type="Proteomes" id="UP000030520"/>
    </source>
</evidence>
<reference evidence="2 3" key="1">
    <citation type="submission" date="2014-10" db="EMBL/GenBank/DDBJ databases">
        <title>Genome sequencing of Vibrio variabilis T01.</title>
        <authorList>
            <person name="Chan K.-G."/>
            <person name="Mohamad N.I."/>
        </authorList>
    </citation>
    <scope>NUCLEOTIDE SEQUENCE [LARGE SCALE GENOMIC DNA]</scope>
    <source>
        <strain evidence="2 3">T01</strain>
    </source>
</reference>
<dbReference type="InterPro" id="IPR010982">
    <property type="entry name" value="Lambda_DNA-bd_dom_sf"/>
</dbReference>
<dbReference type="EMBL" id="JRWM01000003">
    <property type="protein sequence ID" value="KHA62023.1"/>
    <property type="molecule type" value="Genomic_DNA"/>
</dbReference>
<dbReference type="SMART" id="SM00530">
    <property type="entry name" value="HTH_XRE"/>
    <property type="match status" value="1"/>
</dbReference>
<dbReference type="SUPFAM" id="SSF46785">
    <property type="entry name" value="Winged helix' DNA-binding domain"/>
    <property type="match status" value="1"/>
</dbReference>
<name>A0ABR4YEX3_9VIBR</name>
<keyword evidence="3" id="KW-1185">Reference proteome</keyword>
<dbReference type="InterPro" id="IPR036390">
    <property type="entry name" value="WH_DNA-bd_sf"/>
</dbReference>
<organism evidence="2 3">
    <name type="scientific">Vibrio variabilis</name>
    <dbReference type="NCBI Taxonomy" id="990271"/>
    <lineage>
        <taxon>Bacteria</taxon>
        <taxon>Pseudomonadati</taxon>
        <taxon>Pseudomonadota</taxon>
        <taxon>Gammaproteobacteria</taxon>
        <taxon>Vibrionales</taxon>
        <taxon>Vibrionaceae</taxon>
        <taxon>Vibrio</taxon>
    </lineage>
</organism>
<accession>A0ABR4YEX3</accession>
<gene>
    <name evidence="2" type="ORF">NL53_01705</name>
</gene>
<comment type="caution">
    <text evidence="2">The sequence shown here is derived from an EMBL/GenBank/DDBJ whole genome shotgun (WGS) entry which is preliminary data.</text>
</comment>
<proteinExistence type="predicted"/>
<dbReference type="RefSeq" id="WP_038212201.1">
    <property type="nucleotide sequence ID" value="NZ_JRWM01000003.1"/>
</dbReference>
<evidence type="ECO:0000259" key="1">
    <source>
        <dbReference type="SMART" id="SM00530"/>
    </source>
</evidence>
<dbReference type="Proteomes" id="UP000030520">
    <property type="component" value="Unassembled WGS sequence"/>
</dbReference>
<sequence>MDQQLAQEVCNLVKQKLKSRGASYQDLAAELDISEVSVKRLLNNAQPMSIQRLIAISQWLEFPLSKLLEQAEKNLHAIPLFTPEQDAAFYACPALFTFWSELAENKTVDDIAKRYQLDAASIHLYLRKLEQAGLVALGPFNQCKLLVPGHTAFEQGAKYPEFFSAKVLSGLQKRVINIPVDDDQAFLISLKAELTHQEFQEINKKLEDWMFNLLRESQDIRAREGLKVTPYTFGFMGAEGAFHAELPNIVRLTEPSA</sequence>